<proteinExistence type="predicted"/>
<keyword evidence="1" id="KW-0040">ANK repeat</keyword>
<dbReference type="InterPro" id="IPR036770">
    <property type="entry name" value="Ankyrin_rpt-contain_sf"/>
</dbReference>
<dbReference type="STRING" id="9258.ENSOANP00000002828"/>
<dbReference type="Pfam" id="PF00023">
    <property type="entry name" value="Ank"/>
    <property type="match status" value="1"/>
</dbReference>
<reference evidence="3" key="2">
    <citation type="submission" date="2025-09" db="UniProtKB">
        <authorList>
            <consortium name="Ensembl"/>
        </authorList>
    </citation>
    <scope>IDENTIFICATION</scope>
    <source>
        <strain evidence="3">Glennie</strain>
    </source>
</reference>
<feature type="repeat" description="ANK" evidence="1">
    <location>
        <begin position="212"/>
        <end position="244"/>
    </location>
</feature>
<evidence type="ECO:0000256" key="2">
    <source>
        <dbReference type="SAM" id="MobiDB-lite"/>
    </source>
</evidence>
<dbReference type="PROSITE" id="PS50088">
    <property type="entry name" value="ANK_REPEAT"/>
    <property type="match status" value="1"/>
</dbReference>
<evidence type="ECO:0000313" key="4">
    <source>
        <dbReference type="Proteomes" id="UP000002279"/>
    </source>
</evidence>
<dbReference type="AlphaFoldDB" id="F7D9L2"/>
<dbReference type="PANTHER" id="PTHR24133">
    <property type="entry name" value="ANKYRIN DOMAIN-CONTAINING"/>
    <property type="match status" value="1"/>
</dbReference>
<dbReference type="InParanoid" id="F7D9L2"/>
<organism evidence="3 4">
    <name type="scientific">Ornithorhynchus anatinus</name>
    <name type="common">Duckbill platypus</name>
    <dbReference type="NCBI Taxonomy" id="9258"/>
    <lineage>
        <taxon>Eukaryota</taxon>
        <taxon>Metazoa</taxon>
        <taxon>Chordata</taxon>
        <taxon>Craniata</taxon>
        <taxon>Vertebrata</taxon>
        <taxon>Euteleostomi</taxon>
        <taxon>Mammalia</taxon>
        <taxon>Monotremata</taxon>
        <taxon>Ornithorhynchidae</taxon>
        <taxon>Ornithorhynchus</taxon>
    </lineage>
</organism>
<dbReference type="OMA" id="VRYDRRD"/>
<dbReference type="InterPro" id="IPR052391">
    <property type="entry name" value="E3_Ligase-Neurotoxin"/>
</dbReference>
<evidence type="ECO:0000256" key="1">
    <source>
        <dbReference type="PROSITE-ProRule" id="PRU00023"/>
    </source>
</evidence>
<protein>
    <submittedName>
        <fullName evidence="3">Uncharacterized protein</fullName>
    </submittedName>
</protein>
<dbReference type="HOGENOM" id="CLU_066027_0_0_1"/>
<feature type="region of interest" description="Disordered" evidence="2">
    <location>
        <begin position="62"/>
        <end position="84"/>
    </location>
</feature>
<dbReference type="SUPFAM" id="SSF48403">
    <property type="entry name" value="Ankyrin repeat"/>
    <property type="match status" value="1"/>
</dbReference>
<sequence>MRGKKKFCSQILAFFPSAHCIASRFTIGFQDVSRRGKEESRRRRDSWLLGRIQSSIAVAGHPERFPRPRASSAMASGGQTADPRDSRRHAYIYHQAVRDQQPVWLLEDMRTMEYFYWEENANMRVYSPSEALLYAVVHNHLPYAQYLLTHFPHEALQLPGDGGYSCPSLARHLAMAVTYDRRDILELIIEIARKYASLRSYINRTGCVHLEDGKTPLHLACELLRVETVLILLGNGASPAVEDSRGLTALDRVLEEMRDSEVNLATKHLCLEHLMLFSPRPPHFKLRQNLQEQSEFWMELLGPDKFTCLAGTGPPSLFFQAMQVVMQALPPARFPSSIQELPIPEFLKPLPAQAHRRKEASPEVLVSSLSLSIPFSLSFSLRW</sequence>
<dbReference type="PANTHER" id="PTHR24133:SF14">
    <property type="entry name" value="ANKYRIN REPEAT DOMAIN-CONTAINING PROTEIN 9"/>
    <property type="match status" value="1"/>
</dbReference>
<dbReference type="GeneTree" id="ENSGT00940000164440"/>
<dbReference type="InterPro" id="IPR002110">
    <property type="entry name" value="Ankyrin_rpt"/>
</dbReference>
<accession>F7D9L2</accession>
<reference evidence="3" key="1">
    <citation type="submission" date="2025-08" db="UniProtKB">
        <authorList>
            <consortium name="Ensembl"/>
        </authorList>
    </citation>
    <scope>IDENTIFICATION</scope>
    <source>
        <strain evidence="3">Glennie</strain>
    </source>
</reference>
<dbReference type="PROSITE" id="PS50297">
    <property type="entry name" value="ANK_REP_REGION"/>
    <property type="match status" value="1"/>
</dbReference>
<dbReference type="FunFam" id="1.25.40.20:FF:000206">
    <property type="entry name" value="Ankyrin repeat domain-containing protein 9"/>
    <property type="match status" value="1"/>
</dbReference>
<name>F7D9L2_ORNAN</name>
<dbReference type="eggNOG" id="KOG0504">
    <property type="taxonomic scope" value="Eukaryota"/>
</dbReference>
<dbReference type="SMART" id="SM00248">
    <property type="entry name" value="ANK"/>
    <property type="match status" value="1"/>
</dbReference>
<evidence type="ECO:0000313" key="3">
    <source>
        <dbReference type="Ensembl" id="ENSOANP00000002828.3"/>
    </source>
</evidence>
<dbReference type="Proteomes" id="UP000002279">
    <property type="component" value="Unplaced"/>
</dbReference>
<keyword evidence="4" id="KW-1185">Reference proteome</keyword>
<dbReference type="Ensembl" id="ENSOANT00000002829.3">
    <property type="protein sequence ID" value="ENSOANP00000002828.3"/>
    <property type="gene ID" value="ENSOANG00000001776.3"/>
</dbReference>
<dbReference type="Bgee" id="ENSOANG00000001776">
    <property type="expression patterns" value="Expressed in testis and 4 other cell types or tissues"/>
</dbReference>
<dbReference type="Gene3D" id="1.25.40.20">
    <property type="entry name" value="Ankyrin repeat-containing domain"/>
    <property type="match status" value="1"/>
</dbReference>